<dbReference type="InterPro" id="IPR036922">
    <property type="entry name" value="Rieske_2Fe-2S_sf"/>
</dbReference>
<sequence>MACSMKELKLAKKKRVPVGDREVLLIYHHNEVVALDSICYHLGGPLIEGDIEDIDGISCITCPWHSYKIDIKTGEGVYFDSAHKLITKGKRQRTHKVRIENDNICVTLDNDPNELPSDCYAKRAIAKYS</sequence>
<evidence type="ECO:0000256" key="1">
    <source>
        <dbReference type="ARBA" id="ARBA00022714"/>
    </source>
</evidence>
<dbReference type="Pfam" id="PF22543">
    <property type="entry name" value="Rieske_4"/>
    <property type="match status" value="1"/>
</dbReference>
<dbReference type="InterPro" id="IPR017941">
    <property type="entry name" value="Rieske_2Fe-2S"/>
</dbReference>
<dbReference type="PANTHER" id="PTHR21496:SF0">
    <property type="entry name" value="RIESKE DOMAIN-CONTAINING PROTEIN"/>
    <property type="match status" value="1"/>
</dbReference>
<dbReference type="InterPro" id="IPR054716">
    <property type="entry name" value="Sol_Rieske_ferrdox_dom"/>
</dbReference>
<dbReference type="GO" id="GO:0046872">
    <property type="term" value="F:metal ion binding"/>
    <property type="evidence" value="ECO:0007669"/>
    <property type="project" value="UniProtKB-KW"/>
</dbReference>
<name>A0A6B2LQE8_9EUKA</name>
<reference evidence="7" key="1">
    <citation type="journal article" date="2020" name="J. Eukaryot. Microbiol.">
        <title>De novo Sequencing, Assembly and Annotation of the Transcriptome for the Free-Living Testate Amoeba Arcella intermedia.</title>
        <authorList>
            <person name="Ribeiro G.M."/>
            <person name="Porfirio-Sousa A.L."/>
            <person name="Maurer-Alcala X.X."/>
            <person name="Katz L.A."/>
            <person name="Lahr D.J.G."/>
        </authorList>
    </citation>
    <scope>NUCLEOTIDE SEQUENCE</scope>
</reference>
<evidence type="ECO:0000313" key="7">
    <source>
        <dbReference type="EMBL" id="NDV39050.1"/>
    </source>
</evidence>
<protein>
    <recommendedName>
        <fullName evidence="6">Rieske domain-containing protein</fullName>
    </recommendedName>
</protein>
<keyword evidence="2" id="KW-0479">Metal-binding</keyword>
<evidence type="ECO:0000256" key="4">
    <source>
        <dbReference type="ARBA" id="ARBA00023014"/>
    </source>
</evidence>
<feature type="domain" description="Rieske" evidence="6">
    <location>
        <begin position="1"/>
        <end position="106"/>
    </location>
</feature>
<dbReference type="Gene3D" id="2.102.10.10">
    <property type="entry name" value="Rieske [2Fe-2S] iron-sulphur domain"/>
    <property type="match status" value="1"/>
</dbReference>
<proteinExistence type="predicted"/>
<organism evidence="7">
    <name type="scientific">Arcella intermedia</name>
    <dbReference type="NCBI Taxonomy" id="1963864"/>
    <lineage>
        <taxon>Eukaryota</taxon>
        <taxon>Amoebozoa</taxon>
        <taxon>Tubulinea</taxon>
        <taxon>Elardia</taxon>
        <taxon>Arcellinida</taxon>
        <taxon>Sphaerothecina</taxon>
        <taxon>Arcellidae</taxon>
        <taxon>Arcella</taxon>
    </lineage>
</organism>
<accession>A0A6B2LQE8</accession>
<dbReference type="PROSITE" id="PS51296">
    <property type="entry name" value="RIESKE"/>
    <property type="match status" value="1"/>
</dbReference>
<evidence type="ECO:0000259" key="6">
    <source>
        <dbReference type="PROSITE" id="PS51296"/>
    </source>
</evidence>
<dbReference type="GO" id="GO:0051537">
    <property type="term" value="F:2 iron, 2 sulfur cluster binding"/>
    <property type="evidence" value="ECO:0007669"/>
    <property type="project" value="UniProtKB-KW"/>
</dbReference>
<evidence type="ECO:0000256" key="5">
    <source>
        <dbReference type="ARBA" id="ARBA00034078"/>
    </source>
</evidence>
<evidence type="ECO:0000256" key="3">
    <source>
        <dbReference type="ARBA" id="ARBA00023004"/>
    </source>
</evidence>
<dbReference type="CDD" id="cd03467">
    <property type="entry name" value="Rieske"/>
    <property type="match status" value="1"/>
</dbReference>
<dbReference type="EMBL" id="GIBP01010081">
    <property type="protein sequence ID" value="NDV39050.1"/>
    <property type="molecule type" value="Transcribed_RNA"/>
</dbReference>
<keyword evidence="3" id="KW-0408">Iron</keyword>
<dbReference type="AlphaFoldDB" id="A0A6B2LQE8"/>
<keyword evidence="1" id="KW-0001">2Fe-2S</keyword>
<dbReference type="PANTHER" id="PTHR21496">
    <property type="entry name" value="FERREDOXIN-RELATED"/>
    <property type="match status" value="1"/>
</dbReference>
<comment type="cofactor">
    <cofactor evidence="5">
        <name>[2Fe-2S] cluster</name>
        <dbReference type="ChEBI" id="CHEBI:190135"/>
    </cofactor>
</comment>
<keyword evidence="4" id="KW-0411">Iron-sulfur</keyword>
<evidence type="ECO:0000256" key="2">
    <source>
        <dbReference type="ARBA" id="ARBA00022723"/>
    </source>
</evidence>
<dbReference type="SUPFAM" id="SSF50022">
    <property type="entry name" value="ISP domain"/>
    <property type="match status" value="1"/>
</dbReference>